<evidence type="ECO:0000259" key="1">
    <source>
        <dbReference type="Pfam" id="PF13452"/>
    </source>
</evidence>
<organism evidence="2 3">
    <name type="scientific">Comamonas testosteroni</name>
    <name type="common">Pseudomonas testosteroni</name>
    <dbReference type="NCBI Taxonomy" id="285"/>
    <lineage>
        <taxon>Bacteria</taxon>
        <taxon>Pseudomonadati</taxon>
        <taxon>Pseudomonadota</taxon>
        <taxon>Betaproteobacteria</taxon>
        <taxon>Burkholderiales</taxon>
        <taxon>Comamonadaceae</taxon>
        <taxon>Comamonas</taxon>
    </lineage>
</organism>
<dbReference type="EMBL" id="JNVD01000013">
    <property type="protein sequence ID" value="KOC24050.1"/>
    <property type="molecule type" value="Genomic_DNA"/>
</dbReference>
<protein>
    <submittedName>
        <fullName evidence="2">Acyl dehydratase</fullName>
    </submittedName>
</protein>
<dbReference type="CDD" id="cd03441">
    <property type="entry name" value="R_hydratase_like"/>
    <property type="match status" value="1"/>
</dbReference>
<dbReference type="SUPFAM" id="SSF54637">
    <property type="entry name" value="Thioesterase/thiol ester dehydrase-isomerase"/>
    <property type="match status" value="1"/>
</dbReference>
<reference evidence="3" key="1">
    <citation type="submission" date="2014-06" db="EMBL/GenBank/DDBJ databases">
        <title>Draft genome sequence of C. testosteroni WDL7.</title>
        <authorList>
            <person name="Wu Y."/>
            <person name="Seshan H."/>
            <person name="Arumugam K."/>
        </authorList>
    </citation>
    <scope>NUCLEOTIDE SEQUENCE [LARGE SCALE GENOMIC DNA]</scope>
    <source>
        <strain evidence="3">WDL7</strain>
    </source>
</reference>
<dbReference type="InterPro" id="IPR029069">
    <property type="entry name" value="HotDog_dom_sf"/>
</dbReference>
<dbReference type="PIRSF" id="PIRSF018072">
    <property type="entry name" value="UCP018072"/>
    <property type="match status" value="1"/>
</dbReference>
<evidence type="ECO:0000313" key="3">
    <source>
        <dbReference type="Proteomes" id="UP000037442"/>
    </source>
</evidence>
<dbReference type="InterPro" id="IPR039569">
    <property type="entry name" value="FAS1-like_DH_region"/>
</dbReference>
<dbReference type="AlphaFoldDB" id="A0A0L7MQG4"/>
<feature type="domain" description="FAS1-like dehydratase" evidence="1">
    <location>
        <begin position="6"/>
        <end position="138"/>
    </location>
</feature>
<evidence type="ECO:0000313" key="2">
    <source>
        <dbReference type="EMBL" id="KOC24050.1"/>
    </source>
</evidence>
<dbReference type="RefSeq" id="WP_053282604.1">
    <property type="nucleotide sequence ID" value="NZ_JNVD01000013.1"/>
</dbReference>
<dbReference type="Pfam" id="PF13452">
    <property type="entry name" value="FAS1_DH_region"/>
    <property type="match status" value="1"/>
</dbReference>
<name>A0A0L7MQG4_COMTE</name>
<dbReference type="Proteomes" id="UP000037442">
    <property type="component" value="Unassembled WGS sequence"/>
</dbReference>
<gene>
    <name evidence="2" type="ORF">GL58_03585</name>
</gene>
<dbReference type="InterPro" id="IPR016709">
    <property type="entry name" value="HadA-like"/>
</dbReference>
<sequence>MIDKKWIGFELPTSELSIDRSRLRFFAKAIGETSPLYTDVTVARDAGYADLPAPPTFLFAAELDSGASDQLLQKLEVPIAKILHGEQSFCYHQSACAGDTITVRSKVDDIYDKKNGALEFIVKSSRATNQHHQLVAEMRTVIVVRN</sequence>
<dbReference type="Gene3D" id="3.10.129.10">
    <property type="entry name" value="Hotdog Thioesterase"/>
    <property type="match status" value="1"/>
</dbReference>
<proteinExistence type="predicted"/>
<comment type="caution">
    <text evidence="2">The sequence shown here is derived from an EMBL/GenBank/DDBJ whole genome shotgun (WGS) entry which is preliminary data.</text>
</comment>
<accession>A0A0L7MQG4</accession>
<dbReference type="PATRIC" id="fig|285.49.peg.747"/>